<evidence type="ECO:0000256" key="3">
    <source>
        <dbReference type="SAM" id="SignalP"/>
    </source>
</evidence>
<evidence type="ECO:0000256" key="1">
    <source>
        <dbReference type="SAM" id="MobiDB-lite"/>
    </source>
</evidence>
<reference evidence="4" key="1">
    <citation type="submission" date="2021-05" db="EMBL/GenBank/DDBJ databases">
        <authorList>
            <person name="Alioto T."/>
            <person name="Alioto T."/>
            <person name="Gomez Garrido J."/>
        </authorList>
    </citation>
    <scope>NUCLEOTIDE SEQUENCE</scope>
</reference>
<dbReference type="PRINTS" id="PR01217">
    <property type="entry name" value="PRICHEXTENSN"/>
</dbReference>
<dbReference type="EMBL" id="HBUF01568759">
    <property type="protein sequence ID" value="CAG6765659.1"/>
    <property type="molecule type" value="Transcribed_RNA"/>
</dbReference>
<feature type="compositionally biased region" description="Polar residues" evidence="1">
    <location>
        <begin position="393"/>
        <end position="405"/>
    </location>
</feature>
<keyword evidence="2" id="KW-0472">Membrane</keyword>
<feature type="signal peptide" evidence="3">
    <location>
        <begin position="1"/>
        <end position="20"/>
    </location>
</feature>
<accession>A0A8D9EUN1</accession>
<feature type="chain" id="PRO_5036262968" evidence="3">
    <location>
        <begin position="21"/>
        <end position="734"/>
    </location>
</feature>
<proteinExistence type="predicted"/>
<feature type="compositionally biased region" description="Pro residues" evidence="1">
    <location>
        <begin position="242"/>
        <end position="252"/>
    </location>
</feature>
<evidence type="ECO:0000313" key="4">
    <source>
        <dbReference type="EMBL" id="CAG6765659.1"/>
    </source>
</evidence>
<feature type="compositionally biased region" description="Polar residues" evidence="1">
    <location>
        <begin position="262"/>
        <end position="273"/>
    </location>
</feature>
<keyword evidence="2" id="KW-0812">Transmembrane</keyword>
<feature type="region of interest" description="Disordered" evidence="1">
    <location>
        <begin position="239"/>
        <end position="413"/>
    </location>
</feature>
<dbReference type="EMBL" id="HBUF01568760">
    <property type="protein sequence ID" value="CAG6765661.1"/>
    <property type="molecule type" value="Transcribed_RNA"/>
</dbReference>
<keyword evidence="3" id="KW-0732">Signal</keyword>
<feature type="region of interest" description="Disordered" evidence="1">
    <location>
        <begin position="582"/>
        <end position="609"/>
    </location>
</feature>
<sequence>MRLIVGSSFALFSFILVVSARPNAPSTSEGVEENGAKIESSISTTNRYRQAIHLTNTSRGLRNSKIHDFRNLYSNQTEWLPISSSSQTKRKIKIKNKITINMVNFTTALNNSIEQTTARTNTDRLNVKTNNRGIGSNHIKPNALGINIVSGKEGSNSLNDNPFEKNHIPFTDSNLVESFIHNTIPDLKSTPGSLIIHPKFPNTNFSNKYFENNNEHNNNNNHQWNSHKNQYIIVEDVDPAYLPKPPPPPQPPWYDTWHDSSKPLSDNWNDNYNTPPPDPWPEYHTPQTSPWQEYHNPKPESWQETHNVSPDPWPETHNPSPELWQENNSPQPEPPSLVFHSEITYFPPDPEPEPKPPSPEPSPEYAYIPITRPQTTPEPVPEHNYHYPPYRPTPSSETNSQSQRPDQSKPVNPVYDDPVFVEPNTPIFITPVSITNIQNNPLNPIVATNGQPPPSIVVLEDLSVANDAPPAGAGLDATIGTTMTGSVTLGDPGVGSAAGAGGGGGAGAAAAAAAAGGAGAAGGAAAAAAAASSAAVATGITGGVVGSAAAGSAAMCNNIQLNSFNRQGIQCPPVNINVLSSGNVPPDGALDDDPGPPAQAPSNTPMDDPDDGGVILGSFSLFEYLSSLFGAINVLNPVGFAFWALMFAPLSILVTSGLGAMAFFFPWLFPRLWLGGRSLRTRRSFQNETDLLFFLNNRMNYDLDYLEKLLLTMESNRQIANLHLKNVKQRRKRR</sequence>
<name>A0A8D9EUN1_9HEMI</name>
<keyword evidence="2" id="KW-1133">Transmembrane helix</keyword>
<protein>
    <submittedName>
        <fullName evidence="4">Uncharacterized protein</fullName>
    </submittedName>
</protein>
<dbReference type="AlphaFoldDB" id="A0A8D9EUN1"/>
<feature type="transmembrane region" description="Helical" evidence="2">
    <location>
        <begin position="640"/>
        <end position="669"/>
    </location>
</feature>
<organism evidence="4">
    <name type="scientific">Cacopsylla melanoneura</name>
    <dbReference type="NCBI Taxonomy" id="428564"/>
    <lineage>
        <taxon>Eukaryota</taxon>
        <taxon>Metazoa</taxon>
        <taxon>Ecdysozoa</taxon>
        <taxon>Arthropoda</taxon>
        <taxon>Hexapoda</taxon>
        <taxon>Insecta</taxon>
        <taxon>Pterygota</taxon>
        <taxon>Neoptera</taxon>
        <taxon>Paraneoptera</taxon>
        <taxon>Hemiptera</taxon>
        <taxon>Sternorrhyncha</taxon>
        <taxon>Psylloidea</taxon>
        <taxon>Psyllidae</taxon>
        <taxon>Psyllinae</taxon>
        <taxon>Cacopsylla</taxon>
    </lineage>
</organism>
<evidence type="ECO:0000256" key="2">
    <source>
        <dbReference type="SAM" id="Phobius"/>
    </source>
</evidence>